<dbReference type="Gene3D" id="3.90.320.10">
    <property type="match status" value="1"/>
</dbReference>
<evidence type="ECO:0000313" key="2">
    <source>
        <dbReference type="EMBL" id="CAB4152789.1"/>
    </source>
</evidence>
<keyword evidence="2" id="KW-0255">Endonuclease</keyword>
<organism evidence="2">
    <name type="scientific">uncultured Caudovirales phage</name>
    <dbReference type="NCBI Taxonomy" id="2100421"/>
    <lineage>
        <taxon>Viruses</taxon>
        <taxon>Duplodnaviria</taxon>
        <taxon>Heunggongvirae</taxon>
        <taxon>Uroviricota</taxon>
        <taxon>Caudoviricetes</taxon>
        <taxon>Peduoviridae</taxon>
        <taxon>Maltschvirus</taxon>
        <taxon>Maltschvirus maltsch</taxon>
    </lineage>
</organism>
<dbReference type="InterPro" id="IPR019080">
    <property type="entry name" value="YqaJ_viral_recombinase"/>
</dbReference>
<dbReference type="GO" id="GO:0004519">
    <property type="term" value="F:endonuclease activity"/>
    <property type="evidence" value="ECO:0007669"/>
    <property type="project" value="UniProtKB-KW"/>
</dbReference>
<gene>
    <name evidence="2" type="ORF">UFOVP615_30</name>
</gene>
<dbReference type="InterPro" id="IPR051703">
    <property type="entry name" value="NF-kappa-B_Signaling_Reg"/>
</dbReference>
<dbReference type="InterPro" id="IPR011604">
    <property type="entry name" value="PDDEXK-like_dom_sf"/>
</dbReference>
<dbReference type="SUPFAM" id="SSF52980">
    <property type="entry name" value="Restriction endonuclease-like"/>
    <property type="match status" value="1"/>
</dbReference>
<reference evidence="2" key="1">
    <citation type="submission" date="2020-04" db="EMBL/GenBank/DDBJ databases">
        <authorList>
            <person name="Chiriac C."/>
            <person name="Salcher M."/>
            <person name="Ghai R."/>
            <person name="Kavagutti S V."/>
        </authorList>
    </citation>
    <scope>NUCLEOTIDE SEQUENCE</scope>
</reference>
<keyword evidence="2" id="KW-0378">Hydrolase</keyword>
<accession>A0A6J5NB23</accession>
<dbReference type="Pfam" id="PF09588">
    <property type="entry name" value="YqaJ"/>
    <property type="match status" value="1"/>
</dbReference>
<feature type="domain" description="YqaJ viral recombinase" evidence="1">
    <location>
        <begin position="13"/>
        <end position="144"/>
    </location>
</feature>
<evidence type="ECO:0000259" key="1">
    <source>
        <dbReference type="Pfam" id="PF09588"/>
    </source>
</evidence>
<dbReference type="PANTHER" id="PTHR46609:SF6">
    <property type="entry name" value="EXONUCLEASE, PHAGE-TYPE_RECB, C-TERMINAL DOMAIN-CONTAINING PROTEIN-RELATED"/>
    <property type="match status" value="1"/>
</dbReference>
<name>A0A6J5NB23_9CAUD</name>
<dbReference type="EMBL" id="LR796584">
    <property type="protein sequence ID" value="CAB4152789.1"/>
    <property type="molecule type" value="Genomic_DNA"/>
</dbReference>
<sequence>MKKYTEIIQGTEEWQLLRHGKIGGSTSKGLFVASNTLLYQILSETIEPYVYEETYSTAAMDRGVELEPFARKNLSQYIGVELQQCGWLECEEIPILGISPDGISEDETISAEIKCPQAKKHTQTICEGEIPQDNIHQCLHYFTVNPKLKKHYFCSFRPENKLKPMFVKELTRETLINVGTKAKPVVKPVFEWVAIAKKNAIELQENIKKEIEKLKF</sequence>
<keyword evidence="2" id="KW-0540">Nuclease</keyword>
<proteinExistence type="predicted"/>
<protein>
    <submittedName>
        <fullName evidence="2">Phage_rel_nuc, putative phage-type endonuclease</fullName>
    </submittedName>
</protein>
<dbReference type="InterPro" id="IPR011335">
    <property type="entry name" value="Restrct_endonuc-II-like"/>
</dbReference>
<dbReference type="PANTHER" id="PTHR46609">
    <property type="entry name" value="EXONUCLEASE, PHAGE-TYPE/RECB, C-TERMINAL DOMAIN-CONTAINING PROTEIN"/>
    <property type="match status" value="1"/>
</dbReference>